<evidence type="ECO:0000313" key="2">
    <source>
        <dbReference type="EMBL" id="OAN13352.1"/>
    </source>
</evidence>
<dbReference type="AlphaFoldDB" id="A0A178K9J7"/>
<organism evidence="2 3">
    <name type="scientific">Photobacterium jeanii</name>
    <dbReference type="NCBI Taxonomy" id="858640"/>
    <lineage>
        <taxon>Bacteria</taxon>
        <taxon>Pseudomonadati</taxon>
        <taxon>Pseudomonadota</taxon>
        <taxon>Gammaproteobacteria</taxon>
        <taxon>Vibrionales</taxon>
        <taxon>Vibrionaceae</taxon>
        <taxon>Photobacterium</taxon>
    </lineage>
</organism>
<accession>A0A178K9J7</accession>
<dbReference type="Pfam" id="PF01297">
    <property type="entry name" value="ZnuA"/>
    <property type="match status" value="1"/>
</dbReference>
<dbReference type="Proteomes" id="UP000078503">
    <property type="component" value="Unassembled WGS sequence"/>
</dbReference>
<dbReference type="EMBL" id="LVHF01000029">
    <property type="protein sequence ID" value="OAN13352.1"/>
    <property type="molecule type" value="Genomic_DNA"/>
</dbReference>
<comment type="caution">
    <text evidence="2">The sequence shown here is derived from an EMBL/GenBank/DDBJ whole genome shotgun (WGS) entry which is preliminary data.</text>
</comment>
<dbReference type="Gene3D" id="3.40.50.1980">
    <property type="entry name" value="Nitrogenase molybdenum iron protein domain"/>
    <property type="match status" value="1"/>
</dbReference>
<name>A0A178K9J7_9GAMM</name>
<dbReference type="GO" id="GO:0030001">
    <property type="term" value="P:metal ion transport"/>
    <property type="evidence" value="ECO:0007669"/>
    <property type="project" value="InterPro"/>
</dbReference>
<reference evidence="2 3" key="1">
    <citation type="submission" date="2016-03" db="EMBL/GenBank/DDBJ databases">
        <title>Photobacterium proteolyticum sp. nov. a protease producing bacterium isolated from ocean sediments of Laizhou Bay.</title>
        <authorList>
            <person name="Li Y."/>
        </authorList>
    </citation>
    <scope>NUCLEOTIDE SEQUENCE [LARGE SCALE GENOMIC DNA]</scope>
    <source>
        <strain evidence="2 3">R-40508</strain>
    </source>
</reference>
<feature type="chain" id="PRO_5008090178" evidence="1">
    <location>
        <begin position="26"/>
        <end position="293"/>
    </location>
</feature>
<dbReference type="SUPFAM" id="SSF53807">
    <property type="entry name" value="Helical backbone' metal receptor"/>
    <property type="match status" value="1"/>
</dbReference>
<dbReference type="InterPro" id="IPR006127">
    <property type="entry name" value="ZnuA-like"/>
</dbReference>
<gene>
    <name evidence="2" type="ORF">A3K86_14870</name>
</gene>
<protein>
    <submittedName>
        <fullName evidence="2">ABC transporter substrate-binding protein</fullName>
    </submittedName>
</protein>
<dbReference type="STRING" id="858640.A3K86_14870"/>
<evidence type="ECO:0000313" key="3">
    <source>
        <dbReference type="Proteomes" id="UP000078503"/>
    </source>
</evidence>
<dbReference type="GO" id="GO:0046872">
    <property type="term" value="F:metal ion binding"/>
    <property type="evidence" value="ECO:0007669"/>
    <property type="project" value="InterPro"/>
</dbReference>
<keyword evidence="3" id="KW-1185">Reference proteome</keyword>
<feature type="signal peptide" evidence="1">
    <location>
        <begin position="1"/>
        <end position="25"/>
    </location>
</feature>
<evidence type="ECO:0000256" key="1">
    <source>
        <dbReference type="SAM" id="SignalP"/>
    </source>
</evidence>
<proteinExistence type="predicted"/>
<keyword evidence="1" id="KW-0732">Signal</keyword>
<sequence length="293" mass="32185">MSSSKKLAVTAAALSLSVVSSFAHAEDILTATPVTYMLASELTKGTELDVSYLPPKRYGVTRMPNWFNGQGSEVVTKAAKEAKVAVTIGAVWPSEPLYVHARQGNIGIIEVDATQSISPRATGVAALRLDDGSISPFAWLNPANLTRMAAIVSTDLQKVWPEQADKIEKNQQSLMIAVRQLINKQQQQLMDAEVDSVILLSSELEDFASGNQLFVVERLTKPELEWTEEDKANLKSMLTEDDSVWVLTSRKMSANLKALVPNPEKVLVIDSVDRWGRAGIDQAQPLKRWQLAL</sequence>
<dbReference type="OrthoDB" id="6104586at2"/>